<dbReference type="EMBL" id="LDRC01000033">
    <property type="protein sequence ID" value="KTR52294.1"/>
    <property type="molecule type" value="Genomic_DNA"/>
</dbReference>
<evidence type="ECO:0000313" key="3">
    <source>
        <dbReference type="EMBL" id="KTR52294.1"/>
    </source>
</evidence>
<evidence type="ECO:0000313" key="4">
    <source>
        <dbReference type="Proteomes" id="UP000072763"/>
    </source>
</evidence>
<dbReference type="Pfam" id="PF14338">
    <property type="entry name" value="Mrr_N"/>
    <property type="match status" value="1"/>
</dbReference>
<dbReference type="InterPro" id="IPR052906">
    <property type="entry name" value="Type_IV_Methyl-Rstrct_Enzyme"/>
</dbReference>
<feature type="domain" description="Restriction endonuclease type IV Mrr" evidence="1">
    <location>
        <begin position="176"/>
        <end position="296"/>
    </location>
</feature>
<dbReference type="Gene3D" id="3.40.1350.10">
    <property type="match status" value="1"/>
</dbReference>
<keyword evidence="3" id="KW-0540">Nuclease</keyword>
<proteinExistence type="predicted"/>
<dbReference type="Proteomes" id="UP000072763">
    <property type="component" value="Unassembled WGS sequence"/>
</dbReference>
<accession>A0A147DRJ0</accession>
<feature type="domain" description="Restriction system protein Mrr-like N-terminal" evidence="2">
    <location>
        <begin position="18"/>
        <end position="100"/>
    </location>
</feature>
<keyword evidence="3" id="KW-0255">Endonuclease</keyword>
<dbReference type="PANTHER" id="PTHR30015:SF7">
    <property type="entry name" value="TYPE IV METHYL-DIRECTED RESTRICTION ENZYME ECOKMRR"/>
    <property type="match status" value="1"/>
</dbReference>
<dbReference type="GO" id="GO:0003677">
    <property type="term" value="F:DNA binding"/>
    <property type="evidence" value="ECO:0007669"/>
    <property type="project" value="InterPro"/>
</dbReference>
<protein>
    <submittedName>
        <fullName evidence="3">Restriction endonuclease</fullName>
    </submittedName>
</protein>
<reference evidence="3 4" key="1">
    <citation type="journal article" date="2016" name="Front. Microbiol.">
        <title>Genomic Resource of Rice Seed Associated Bacteria.</title>
        <authorList>
            <person name="Midha S."/>
            <person name="Bansal K."/>
            <person name="Sharma S."/>
            <person name="Kumar N."/>
            <person name="Patil P.P."/>
            <person name="Chaudhry V."/>
            <person name="Patil P.B."/>
        </authorList>
    </citation>
    <scope>NUCLEOTIDE SEQUENCE [LARGE SCALE GENOMIC DNA]</scope>
    <source>
        <strain evidence="3 4">NS359</strain>
    </source>
</reference>
<dbReference type="AlphaFoldDB" id="A0A147DRJ0"/>
<evidence type="ECO:0000259" key="2">
    <source>
        <dbReference type="Pfam" id="PF14338"/>
    </source>
</evidence>
<organism evidence="3 4">
    <name type="scientific">Curtobacterium oceanosedimentum</name>
    <dbReference type="NCBI Taxonomy" id="465820"/>
    <lineage>
        <taxon>Bacteria</taxon>
        <taxon>Bacillati</taxon>
        <taxon>Actinomycetota</taxon>
        <taxon>Actinomycetes</taxon>
        <taxon>Micrococcales</taxon>
        <taxon>Microbacteriaceae</taxon>
        <taxon>Curtobacterium</taxon>
    </lineage>
</organism>
<dbReference type="InterPro" id="IPR007560">
    <property type="entry name" value="Restrct_endonuc_IV_Mrr"/>
</dbReference>
<evidence type="ECO:0000259" key="1">
    <source>
        <dbReference type="Pfam" id="PF04471"/>
    </source>
</evidence>
<gene>
    <name evidence="3" type="ORF">NS359_06875</name>
</gene>
<dbReference type="InterPro" id="IPR011335">
    <property type="entry name" value="Restrct_endonuc-II-like"/>
</dbReference>
<dbReference type="GO" id="GO:0009307">
    <property type="term" value="P:DNA restriction-modification system"/>
    <property type="evidence" value="ECO:0007669"/>
    <property type="project" value="InterPro"/>
</dbReference>
<dbReference type="InterPro" id="IPR011856">
    <property type="entry name" value="tRNA_endonuc-like_dom_sf"/>
</dbReference>
<comment type="caution">
    <text evidence="3">The sequence shown here is derived from an EMBL/GenBank/DDBJ whole genome shotgun (WGS) entry which is preliminary data.</text>
</comment>
<dbReference type="SUPFAM" id="SSF52980">
    <property type="entry name" value="Restriction endonuclease-like"/>
    <property type="match status" value="1"/>
</dbReference>
<dbReference type="InterPro" id="IPR025745">
    <property type="entry name" value="Mrr-like_N_dom"/>
</dbReference>
<dbReference type="Pfam" id="PF04471">
    <property type="entry name" value="Mrr_cat"/>
    <property type="match status" value="1"/>
</dbReference>
<dbReference type="PATRIC" id="fig|465820.4.peg.1452"/>
<dbReference type="GO" id="GO:0015666">
    <property type="term" value="F:restriction endodeoxyribonuclease activity"/>
    <property type="evidence" value="ECO:0007669"/>
    <property type="project" value="TreeGrafter"/>
</dbReference>
<keyword evidence="3" id="KW-0378">Hydrolase</keyword>
<sequence>MSDVVAAAGVDEVPIWPALVVPVLEELRAGDVFHRKDLARAAALRAGLSEAALEETLQSGQLRYQHRVGWVLSHLSKAGWVERPERAHYQITAAGLKWLDTNPQGLDYSSARELLAPFWEEDNQRAAAKRASASGSSQALVEPTTPINDLDPVDQIEHGIARIHTEVGDALLERLRNSHPDFFEEAVVALLLAMGYGGAEQRGRRIGGTGDGGVDGVIDQDPLGLEQIYIQAKRYALGSNVQREAIQAFVGALHGVGASRGVFITTSGFSTGAKEYARAVQSRIILIDAERLATLMIKYGVGVQAKDTYTTVELDEDFFA</sequence>
<name>A0A147DRJ0_9MICO</name>
<dbReference type="PANTHER" id="PTHR30015">
    <property type="entry name" value="MRR RESTRICTION SYSTEM PROTEIN"/>
    <property type="match status" value="1"/>
</dbReference>